<name>A0ACD0P767_9BASI</name>
<evidence type="ECO:0000313" key="1">
    <source>
        <dbReference type="EMBL" id="PWN53876.1"/>
    </source>
</evidence>
<dbReference type="EMBL" id="KZ819706">
    <property type="protein sequence ID" value="PWN53876.1"/>
    <property type="molecule type" value="Genomic_DNA"/>
</dbReference>
<organism evidence="1 2">
    <name type="scientific">Violaceomyces palustris</name>
    <dbReference type="NCBI Taxonomy" id="1673888"/>
    <lineage>
        <taxon>Eukaryota</taxon>
        <taxon>Fungi</taxon>
        <taxon>Dikarya</taxon>
        <taxon>Basidiomycota</taxon>
        <taxon>Ustilaginomycotina</taxon>
        <taxon>Ustilaginomycetes</taxon>
        <taxon>Violaceomycetales</taxon>
        <taxon>Violaceomycetaceae</taxon>
        <taxon>Violaceomyces</taxon>
    </lineage>
</organism>
<proteinExistence type="predicted"/>
<gene>
    <name evidence="1" type="ORF">IE53DRAFT_90894</name>
</gene>
<accession>A0ACD0P767</accession>
<keyword evidence="2" id="KW-1185">Reference proteome</keyword>
<evidence type="ECO:0000313" key="2">
    <source>
        <dbReference type="Proteomes" id="UP000245626"/>
    </source>
</evidence>
<sequence length="953" mass="104359">MAIGIGARASNSSLRRTKPKRSFSRLSRREASNYETEPLLEAEGEDGLDLMNVVDKQDVFHLIHIIRKDIRCTIDTHLTWEELTSVDLNFSIVRPLALKYSNYRSLAILYCLLLNRIHFQREASRDLAFQSVNTTRAALCELLSIKLLRTFSSDGLELVTALTASFHPLSGADDQVLSEFDLVGKRLPENQYSSTLELAILSSAKKLISSPLCQRCIDGIWTGRVVLSPIQASHAIVNDSYKKRPLSIYDPAKAPVLNHLRLRVPSIRAKLEFFNFTIILILYVLALGQKGEPHWTTQETLFTIWLLGYVVDEVAQLQEHGISIYMNSLYNLLDFTFCLISLSWLTMRISALRHGVPSRSDTSFDALALGAVLLCPRVASSLVQDNVVLLALKAMLADFAFFTVLASICFSGFLYAFWSLADASRWSLGGILWLMLKVWFGSSYLGFDEAQSFSKTFGPPLMILFAILSNTLLLTVLISLLSNTFQVVASNASEEAMYQHACKTMAGVTTDAIFSYQPPLNLIAVAIVMPLSKVLSPRWLHKINVFLIRLTSFPILLLIRFNELYSFRAGLSLTAERAGSFLSRIPLASKLENWKGKSEMDLISAVFEHIPASFLQGGLNGSWEERAAFKLDSNGGGERHRLDGASGEEDEGRGGGKKAEGEITEESRKSWMSGGDQRSNVTASMTNGSLASTPVEEEPPGGNQGSRASAGGADQDVDFFSSSSPSLPGQAVAASSDKTAGLAEGVASAAERKGANGGGGGGGGGGANERGRVARSYPKNVREERSINRGLGTLTSPLARIFGGVVGNNVNLDGHQAWRAAAEREGGGGGASTPTRVSRNSYHDAINKPLAISRGTFTKRDDDDEEKEEDHRNRHDVDGDGDGKGRAAKHETRFRGGERSSSNHGRHHQADGSSSQDDRALNQRLEKMEERQKRIEALLLKLVEEQNARRELA</sequence>
<dbReference type="Proteomes" id="UP000245626">
    <property type="component" value="Unassembled WGS sequence"/>
</dbReference>
<reference evidence="1 2" key="1">
    <citation type="journal article" date="2018" name="Mol. Biol. Evol.">
        <title>Broad Genomic Sampling Reveals a Smut Pathogenic Ancestry of the Fungal Clade Ustilaginomycotina.</title>
        <authorList>
            <person name="Kijpornyongpan T."/>
            <person name="Mondo S.J."/>
            <person name="Barry K."/>
            <person name="Sandor L."/>
            <person name="Lee J."/>
            <person name="Lipzen A."/>
            <person name="Pangilinan J."/>
            <person name="LaButti K."/>
            <person name="Hainaut M."/>
            <person name="Henrissat B."/>
            <person name="Grigoriev I.V."/>
            <person name="Spatafora J.W."/>
            <person name="Aime M.C."/>
        </authorList>
    </citation>
    <scope>NUCLEOTIDE SEQUENCE [LARGE SCALE GENOMIC DNA]</scope>
    <source>
        <strain evidence="1 2">SA 807</strain>
    </source>
</reference>
<protein>
    <submittedName>
        <fullName evidence="1">Uncharacterized protein</fullName>
    </submittedName>
</protein>